<keyword evidence="1" id="KW-0805">Transcription regulation</keyword>
<evidence type="ECO:0000256" key="1">
    <source>
        <dbReference type="ARBA" id="ARBA00023015"/>
    </source>
</evidence>
<evidence type="ECO:0000313" key="5">
    <source>
        <dbReference type="EMBL" id="GAA1705563.1"/>
    </source>
</evidence>
<accession>A0ABP4UH47</accession>
<dbReference type="SUPFAM" id="SSF64288">
    <property type="entry name" value="Chorismate lyase-like"/>
    <property type="match status" value="1"/>
</dbReference>
<dbReference type="PROSITE" id="PS50949">
    <property type="entry name" value="HTH_GNTR"/>
    <property type="match status" value="1"/>
</dbReference>
<evidence type="ECO:0000256" key="3">
    <source>
        <dbReference type="ARBA" id="ARBA00023163"/>
    </source>
</evidence>
<proteinExistence type="predicted"/>
<dbReference type="InterPro" id="IPR000524">
    <property type="entry name" value="Tscrpt_reg_HTH_GntR"/>
</dbReference>
<sequence>MSERESVRGDGEHGDESLLARLLAECESAARAHALLAPEPELAVRLGVSRPTLREAMAVLESRGAIRRRRRRGTAVNPSLADPVLRLDRDIDYSDSLRAIGRPFEVNLLLVDLEPQENKEIEPCEGSSVVRIVKRWDTPSGPSRVADAYVVVPTTTLPALPELALGSAFALPGVAGALEWINVTMGVEFLDARDASWCQREERDAVIKLDVRGLDADGHVLFSARELHVDREVDLGFTRPVRQRDFSLGNE</sequence>
<organism evidence="5 6">
    <name type="scientific">Microbacterium sediminicola</name>
    <dbReference type="NCBI Taxonomy" id="415210"/>
    <lineage>
        <taxon>Bacteria</taxon>
        <taxon>Bacillati</taxon>
        <taxon>Actinomycetota</taxon>
        <taxon>Actinomycetes</taxon>
        <taxon>Micrococcales</taxon>
        <taxon>Microbacteriaceae</taxon>
        <taxon>Microbacterium</taxon>
    </lineage>
</organism>
<evidence type="ECO:0000256" key="2">
    <source>
        <dbReference type="ARBA" id="ARBA00023125"/>
    </source>
</evidence>
<keyword evidence="3" id="KW-0804">Transcription</keyword>
<dbReference type="RefSeq" id="WP_344073020.1">
    <property type="nucleotide sequence ID" value="NZ_BAAAPL010000002.1"/>
</dbReference>
<dbReference type="SUPFAM" id="SSF46785">
    <property type="entry name" value="Winged helix' DNA-binding domain"/>
    <property type="match status" value="1"/>
</dbReference>
<keyword evidence="2" id="KW-0238">DNA-binding</keyword>
<keyword evidence="6" id="KW-1185">Reference proteome</keyword>
<dbReference type="PANTHER" id="PTHR44846">
    <property type="entry name" value="MANNOSYL-D-GLYCERATE TRANSPORT/METABOLISM SYSTEM REPRESSOR MNGR-RELATED"/>
    <property type="match status" value="1"/>
</dbReference>
<feature type="domain" description="HTH gntR-type" evidence="4">
    <location>
        <begin position="12"/>
        <end position="79"/>
    </location>
</feature>
<name>A0ABP4UH47_9MICO</name>
<dbReference type="EMBL" id="BAAAPL010000002">
    <property type="protein sequence ID" value="GAA1705563.1"/>
    <property type="molecule type" value="Genomic_DNA"/>
</dbReference>
<dbReference type="Proteomes" id="UP001501690">
    <property type="component" value="Unassembled WGS sequence"/>
</dbReference>
<dbReference type="Pfam" id="PF00392">
    <property type="entry name" value="GntR"/>
    <property type="match status" value="1"/>
</dbReference>
<dbReference type="PRINTS" id="PR00035">
    <property type="entry name" value="HTHGNTR"/>
</dbReference>
<protein>
    <recommendedName>
        <fullName evidence="4">HTH gntR-type domain-containing protein</fullName>
    </recommendedName>
</protein>
<dbReference type="SMART" id="SM00345">
    <property type="entry name" value="HTH_GNTR"/>
    <property type="match status" value="1"/>
</dbReference>
<dbReference type="InterPro" id="IPR050679">
    <property type="entry name" value="Bact_HTH_transcr_reg"/>
</dbReference>
<evidence type="ECO:0000259" key="4">
    <source>
        <dbReference type="PROSITE" id="PS50949"/>
    </source>
</evidence>
<dbReference type="InterPro" id="IPR028978">
    <property type="entry name" value="Chorismate_lyase_/UTRA_dom_sf"/>
</dbReference>
<dbReference type="InterPro" id="IPR036390">
    <property type="entry name" value="WH_DNA-bd_sf"/>
</dbReference>
<dbReference type="InterPro" id="IPR036388">
    <property type="entry name" value="WH-like_DNA-bd_sf"/>
</dbReference>
<dbReference type="Gene3D" id="1.10.10.10">
    <property type="entry name" value="Winged helix-like DNA-binding domain superfamily/Winged helix DNA-binding domain"/>
    <property type="match status" value="1"/>
</dbReference>
<evidence type="ECO:0000313" key="6">
    <source>
        <dbReference type="Proteomes" id="UP001501690"/>
    </source>
</evidence>
<comment type="caution">
    <text evidence="5">The sequence shown here is derived from an EMBL/GenBank/DDBJ whole genome shotgun (WGS) entry which is preliminary data.</text>
</comment>
<reference evidence="6" key="1">
    <citation type="journal article" date="2019" name="Int. J. Syst. Evol. Microbiol.">
        <title>The Global Catalogue of Microorganisms (GCM) 10K type strain sequencing project: providing services to taxonomists for standard genome sequencing and annotation.</title>
        <authorList>
            <consortium name="The Broad Institute Genomics Platform"/>
            <consortium name="The Broad Institute Genome Sequencing Center for Infectious Disease"/>
            <person name="Wu L."/>
            <person name="Ma J."/>
        </authorList>
    </citation>
    <scope>NUCLEOTIDE SEQUENCE [LARGE SCALE GENOMIC DNA]</scope>
    <source>
        <strain evidence="6">JCM 15577</strain>
    </source>
</reference>
<gene>
    <name evidence="5" type="ORF">GCM10009808_24390</name>
</gene>